<dbReference type="KEGG" id="ctes:O987_28460"/>
<dbReference type="PANTHER" id="PTHR42707:SF3">
    <property type="entry name" value="ACYL-COA DEHYDROGENASE AIDB-RELATED"/>
    <property type="match status" value="1"/>
</dbReference>
<evidence type="ECO:0000256" key="1">
    <source>
        <dbReference type="ARBA" id="ARBA00001974"/>
    </source>
</evidence>
<dbReference type="Gene3D" id="1.20.140.10">
    <property type="entry name" value="Butyryl-CoA Dehydrogenase, subunit A, domain 3"/>
    <property type="match status" value="1"/>
</dbReference>
<evidence type="ECO:0000256" key="3">
    <source>
        <dbReference type="ARBA" id="ARBA00022630"/>
    </source>
</evidence>
<feature type="domain" description="Adaptive response protein AidB N-terminal" evidence="7">
    <location>
        <begin position="8"/>
        <end position="163"/>
    </location>
</feature>
<dbReference type="Gene3D" id="2.40.110.20">
    <property type="match status" value="1"/>
</dbReference>
<sequence length="549" mass="60276">MTGIHPHNQAPELKDYNVFTSDPVLQRAVARGGAQWREPELQRQGAEYGAEATLRAAEDANHFEPELHTHSPTGDRIDQVRFHPAWHQMMTIARRNGICNLPFTDARQTAWPAYGASLFMHSQIESGSGCPTTMTKASIPLVRLNPQLHAVLGPLLASTDYDARDIPAEGKRSITVGMGMTERQGGSDVRSNTTRAVALNPSGSLGPWGEEYLITGHKWFFSAPMCDGHLVLAKTEERGPTCFFVPRWRPDGRKNAIHIQRLKDKVGNRSNSSSEVEFDNAWGVLIGQEGRGISTIIEMATYTRLDCALTSAGFMRQALVQALHYTRNRHAFGLPLAEQPVMTGLLADMALESEAATWLAMDLAARFGSEDPLDQAWRRIVTPAAKFWNCKRAVGYTGEAMEVFGGNGYVETGPMGRLFREAPVNSIWEGSGNVMCLDVLRAIARNPDDAHLLLDHLQQAGAEEAVLRTQVDKLRQAIMLAPQDLEREARRFTQRLAITVQATLMLQHASSDSAAAFLGSRFDPDWGPVAGVACGSSDPAALLRNAWTG</sequence>
<dbReference type="Proteomes" id="UP000028782">
    <property type="component" value="Chromosome"/>
</dbReference>
<proteinExistence type="inferred from homology"/>
<accession>A0A076PVM6</accession>
<dbReference type="EMBL" id="CP006704">
    <property type="protein sequence ID" value="AIJ49738.1"/>
    <property type="molecule type" value="Genomic_DNA"/>
</dbReference>
<evidence type="ECO:0000313" key="9">
    <source>
        <dbReference type="Proteomes" id="UP000028782"/>
    </source>
</evidence>
<feature type="domain" description="Acyl-CoA oxidase/dehydrogenase middle" evidence="6">
    <location>
        <begin position="178"/>
        <end position="280"/>
    </location>
</feature>
<keyword evidence="3" id="KW-0285">Flavoprotein</keyword>
<dbReference type="HOGENOM" id="CLU_016513_0_0_4"/>
<dbReference type="PROSITE" id="PS00072">
    <property type="entry name" value="ACYL_COA_DH_1"/>
    <property type="match status" value="1"/>
</dbReference>
<dbReference type="InterPro" id="IPR006089">
    <property type="entry name" value="Acyl-CoA_DH_CS"/>
</dbReference>
<dbReference type="Pfam" id="PF02770">
    <property type="entry name" value="Acyl-CoA_dh_M"/>
    <property type="match status" value="1"/>
</dbReference>
<keyword evidence="4" id="KW-0274">FAD</keyword>
<dbReference type="InterPro" id="IPR009075">
    <property type="entry name" value="AcylCo_DH/oxidase_C"/>
</dbReference>
<organism evidence="8 9">
    <name type="scientific">Comamonas testosteroni TK102</name>
    <dbReference type="NCBI Taxonomy" id="1392005"/>
    <lineage>
        <taxon>Bacteria</taxon>
        <taxon>Pseudomonadati</taxon>
        <taxon>Pseudomonadota</taxon>
        <taxon>Betaproteobacteria</taxon>
        <taxon>Burkholderiales</taxon>
        <taxon>Comamonadaceae</taxon>
        <taxon>Comamonas</taxon>
    </lineage>
</organism>
<comment type="similarity">
    <text evidence="2">Belongs to the acyl-CoA dehydrogenase family.</text>
</comment>
<dbReference type="AlphaFoldDB" id="A0A076PVM6"/>
<dbReference type="Pfam" id="PF00441">
    <property type="entry name" value="Acyl-CoA_dh_1"/>
    <property type="match status" value="1"/>
</dbReference>
<dbReference type="InterPro" id="IPR041504">
    <property type="entry name" value="AidB_N"/>
</dbReference>
<name>A0A076PVM6_COMTE</name>
<dbReference type="SUPFAM" id="SSF47203">
    <property type="entry name" value="Acyl-CoA dehydrogenase C-terminal domain-like"/>
    <property type="match status" value="1"/>
</dbReference>
<comment type="cofactor">
    <cofactor evidence="1">
        <name>FAD</name>
        <dbReference type="ChEBI" id="CHEBI:57692"/>
    </cofactor>
</comment>
<reference evidence="8 9" key="1">
    <citation type="journal article" date="2014" name="Genome Announc.">
        <title>Complete Genome Sequence of Polychlorinated Biphenyl Degrader Comamonas testosteroni TK102 (NBRC 109938).</title>
        <authorList>
            <person name="Fukuda K."/>
            <person name="Hosoyama A."/>
            <person name="Tsuchikane K."/>
            <person name="Ohji S."/>
            <person name="Yamazoe A."/>
            <person name="Fujita N."/>
            <person name="Shintani M."/>
            <person name="Kimbara K."/>
        </authorList>
    </citation>
    <scope>NUCLEOTIDE SEQUENCE [LARGE SCALE GENOMIC DNA]</scope>
    <source>
        <strain evidence="8">TK102</strain>
    </source>
</reference>
<feature type="domain" description="Acyl-CoA dehydrogenase/oxidase C-terminal" evidence="5">
    <location>
        <begin position="290"/>
        <end position="443"/>
    </location>
</feature>
<evidence type="ECO:0000259" key="5">
    <source>
        <dbReference type="Pfam" id="PF00441"/>
    </source>
</evidence>
<dbReference type="InterPro" id="IPR009100">
    <property type="entry name" value="AcylCoA_DH/oxidase_NM_dom_sf"/>
</dbReference>
<dbReference type="Gene3D" id="6.10.250.600">
    <property type="match status" value="1"/>
</dbReference>
<dbReference type="RefSeq" id="WP_003060029.1">
    <property type="nucleotide sequence ID" value="NZ_CP006704.1"/>
</dbReference>
<evidence type="ECO:0000259" key="7">
    <source>
        <dbReference type="Pfam" id="PF18158"/>
    </source>
</evidence>
<dbReference type="InterPro" id="IPR052904">
    <property type="entry name" value="Acyl-CoA_dehydrogenase-like"/>
</dbReference>
<gene>
    <name evidence="8" type="ORF">O987_28460</name>
</gene>
<dbReference type="InterPro" id="IPR036250">
    <property type="entry name" value="AcylCo_DH-like_C"/>
</dbReference>
<evidence type="ECO:0000313" key="8">
    <source>
        <dbReference type="EMBL" id="AIJ49738.1"/>
    </source>
</evidence>
<evidence type="ECO:0000259" key="6">
    <source>
        <dbReference type="Pfam" id="PF02770"/>
    </source>
</evidence>
<dbReference type="Pfam" id="PF18158">
    <property type="entry name" value="AidB_N"/>
    <property type="match status" value="1"/>
</dbReference>
<dbReference type="InterPro" id="IPR006091">
    <property type="entry name" value="Acyl-CoA_Oxase/DH_mid-dom"/>
</dbReference>
<dbReference type="PANTHER" id="PTHR42707">
    <property type="entry name" value="ACYL-COA DEHYDROGENASE"/>
    <property type="match status" value="1"/>
</dbReference>
<dbReference type="SUPFAM" id="SSF56645">
    <property type="entry name" value="Acyl-CoA dehydrogenase NM domain-like"/>
    <property type="match status" value="1"/>
</dbReference>
<evidence type="ECO:0000256" key="2">
    <source>
        <dbReference type="ARBA" id="ARBA00009347"/>
    </source>
</evidence>
<protein>
    <submittedName>
        <fullName evidence="8">Acyl-CoA dehydrogenase</fullName>
    </submittedName>
</protein>
<evidence type="ECO:0000256" key="4">
    <source>
        <dbReference type="ARBA" id="ARBA00022827"/>
    </source>
</evidence>
<dbReference type="GO" id="GO:0003995">
    <property type="term" value="F:acyl-CoA dehydrogenase activity"/>
    <property type="evidence" value="ECO:0007669"/>
    <property type="project" value="InterPro"/>
</dbReference>